<gene>
    <name evidence="1" type="ORF">NCTC503_01289</name>
</gene>
<reference evidence="1 2" key="1">
    <citation type="submission" date="2019-05" db="EMBL/GenBank/DDBJ databases">
        <authorList>
            <consortium name="Pathogen Informatics"/>
        </authorList>
    </citation>
    <scope>NUCLEOTIDE SEQUENCE [LARGE SCALE GENOMIC DNA]</scope>
    <source>
        <strain evidence="1 2">NCTC503</strain>
    </source>
</reference>
<proteinExistence type="predicted"/>
<dbReference type="Proteomes" id="UP000308489">
    <property type="component" value="Chromosome 1"/>
</dbReference>
<dbReference type="RefSeq" id="WP_138209960.1">
    <property type="nucleotide sequence ID" value="NZ_CBCRUQ010000020.1"/>
</dbReference>
<evidence type="ECO:0008006" key="3">
    <source>
        <dbReference type="Google" id="ProtNLM"/>
    </source>
</evidence>
<organism evidence="1 2">
    <name type="scientific">Hathewaya histolytica</name>
    <name type="common">Clostridium histolyticum</name>
    <dbReference type="NCBI Taxonomy" id="1498"/>
    <lineage>
        <taxon>Bacteria</taxon>
        <taxon>Bacillati</taxon>
        <taxon>Bacillota</taxon>
        <taxon>Clostridia</taxon>
        <taxon>Eubacteriales</taxon>
        <taxon>Clostridiaceae</taxon>
        <taxon>Hathewaya</taxon>
    </lineage>
</organism>
<dbReference type="AlphaFoldDB" id="A0A4U9RCW1"/>
<dbReference type="OrthoDB" id="1910205at2"/>
<protein>
    <recommendedName>
        <fullName evidence="3">Phage major tail protein, phi13 family</fullName>
    </recommendedName>
</protein>
<keyword evidence="2" id="KW-1185">Reference proteome</keyword>
<evidence type="ECO:0000313" key="1">
    <source>
        <dbReference type="EMBL" id="VTQ88761.1"/>
    </source>
</evidence>
<dbReference type="KEGG" id="hhw:NCTC503_01289"/>
<accession>A0A4U9RCW1</accession>
<dbReference type="EMBL" id="LR590481">
    <property type="protein sequence ID" value="VTQ88761.1"/>
    <property type="molecule type" value="Genomic_DNA"/>
</dbReference>
<name>A0A4U9RCW1_HATHI</name>
<evidence type="ECO:0000313" key="2">
    <source>
        <dbReference type="Proteomes" id="UP000308489"/>
    </source>
</evidence>
<sequence length="210" mass="23510">MSDNVSYAQADGDILYNVKRVEVEEIDTLTGDVKKGSKTFVIECDSEIGLEPEINEGEKKVLRDATKILAQAKEEDLLEGMGLKLSTVKFPAEVIPMIQGGTLRYDSSEPKKIVGYDAPTMAEGVKNKKYFRLKAYVENYEGDDVANYVVFTFWKCKGKPVKIDLKKDFFAPEFEIRATENTKIKKSVYSFDYVKTLPSDTGAAVSKGEE</sequence>